<gene>
    <name evidence="1" type="ORF">NT6N_22520</name>
</gene>
<evidence type="ECO:0008006" key="2">
    <source>
        <dbReference type="Google" id="ProtNLM"/>
    </source>
</evidence>
<dbReference type="EMBL" id="AP026866">
    <property type="protein sequence ID" value="BDS07212.1"/>
    <property type="molecule type" value="Genomic_DNA"/>
</dbReference>
<proteinExistence type="predicted"/>
<accession>A0AAT9FML7</accession>
<reference evidence="1" key="1">
    <citation type="submission" date="2024-07" db="EMBL/GenBank/DDBJ databases">
        <title>Complete genome sequence of Verrucomicrobiaceae bacterium NT6N.</title>
        <authorList>
            <person name="Huang C."/>
            <person name="Takami H."/>
            <person name="Hamasaki K."/>
        </authorList>
    </citation>
    <scope>NUCLEOTIDE SEQUENCE</scope>
    <source>
        <strain evidence="1">NT6N</strain>
    </source>
</reference>
<dbReference type="KEGG" id="osu:NT6N_22520"/>
<dbReference type="InterPro" id="IPR013320">
    <property type="entry name" value="ConA-like_dom_sf"/>
</dbReference>
<dbReference type="AlphaFoldDB" id="A0AAT9FML7"/>
<protein>
    <recommendedName>
        <fullName evidence="2">LamG domain-containing protein</fullName>
    </recommendedName>
</protein>
<organism evidence="1">
    <name type="scientific">Oceaniferula spumae</name>
    <dbReference type="NCBI Taxonomy" id="2979115"/>
    <lineage>
        <taxon>Bacteria</taxon>
        <taxon>Pseudomonadati</taxon>
        <taxon>Verrucomicrobiota</taxon>
        <taxon>Verrucomicrobiia</taxon>
        <taxon>Verrucomicrobiales</taxon>
        <taxon>Verrucomicrobiaceae</taxon>
        <taxon>Oceaniferula</taxon>
    </lineage>
</organism>
<dbReference type="SUPFAM" id="SSF49899">
    <property type="entry name" value="Concanavalin A-like lectins/glucanases"/>
    <property type="match status" value="1"/>
</dbReference>
<dbReference type="Gene3D" id="2.60.120.200">
    <property type="match status" value="1"/>
</dbReference>
<evidence type="ECO:0000313" key="1">
    <source>
        <dbReference type="EMBL" id="BDS07212.1"/>
    </source>
</evidence>
<name>A0AAT9FML7_9BACT</name>
<sequence length="291" mass="32526">MKLYHLLIPLLTATGAINAENNLPVSKGLMLDLDADHGVELEEGNRVKAWHNQVKGNAADVFVKRDEGRKVPGSGRPTLVQKVKKIGDHNTLAFDRQELINMDEDAFDNLLTGSGYTWVSVMSIVQQKKGKKDVNSFFGNLKNGSNYEGFWGCIDDANHVWMGSRCWPVGKKGRQPFWNEKNPKVFAPKPLVLDRYYLVIGRMGAGQGKVNLDLFINSATAIDTKKVPVNPKANSSKMAIGQERDATNHPGHESFVGEITRFLIFDRPLSNQELSELSKFLIKRYKIASNE</sequence>